<dbReference type="RefSeq" id="WP_269817313.1">
    <property type="nucleotide sequence ID" value="NZ_CP114976.1"/>
</dbReference>
<dbReference type="GO" id="GO:1904680">
    <property type="term" value="F:peptide transmembrane transporter activity"/>
    <property type="evidence" value="ECO:0007669"/>
    <property type="project" value="TreeGrafter"/>
</dbReference>
<dbReference type="InterPro" id="IPR030678">
    <property type="entry name" value="Peptide/Ni-bd"/>
</dbReference>
<dbReference type="PANTHER" id="PTHR30290">
    <property type="entry name" value="PERIPLASMIC BINDING COMPONENT OF ABC TRANSPORTER"/>
    <property type="match status" value="1"/>
</dbReference>
<keyword evidence="1 4" id="KW-0732">Signal</keyword>
<dbReference type="GO" id="GO:0030288">
    <property type="term" value="C:outer membrane-bounded periplasmic space"/>
    <property type="evidence" value="ECO:0007669"/>
    <property type="project" value="TreeGrafter"/>
</dbReference>
<dbReference type="Gene3D" id="3.10.105.10">
    <property type="entry name" value="Dipeptide-binding Protein, Domain 3"/>
    <property type="match status" value="1"/>
</dbReference>
<dbReference type="InterPro" id="IPR000914">
    <property type="entry name" value="SBP_5_dom"/>
</dbReference>
<keyword evidence="2" id="KW-0571">Peptide transport</keyword>
<keyword evidence="3" id="KW-0653">Protein transport</keyword>
<dbReference type="GO" id="GO:0042884">
    <property type="term" value="P:microcin transport"/>
    <property type="evidence" value="ECO:0007669"/>
    <property type="project" value="TreeGrafter"/>
</dbReference>
<gene>
    <name evidence="6" type="ORF">O6P33_08260</name>
</gene>
<organism evidence="6 7">
    <name type="scientific">Denitrificimonas caeni</name>
    <dbReference type="NCBI Taxonomy" id="521720"/>
    <lineage>
        <taxon>Bacteria</taxon>
        <taxon>Pseudomonadati</taxon>
        <taxon>Pseudomonadota</taxon>
        <taxon>Gammaproteobacteria</taxon>
        <taxon>Pseudomonadales</taxon>
        <taxon>Pseudomonadaceae</taxon>
        <taxon>Denitrificimonas</taxon>
    </lineage>
</organism>
<dbReference type="GO" id="GO:0015833">
    <property type="term" value="P:peptide transport"/>
    <property type="evidence" value="ECO:0007669"/>
    <property type="project" value="UniProtKB-KW"/>
</dbReference>
<dbReference type="Gene3D" id="3.40.190.10">
    <property type="entry name" value="Periplasmic binding protein-like II"/>
    <property type="match status" value="1"/>
</dbReference>
<dbReference type="PIRSF" id="PIRSF002741">
    <property type="entry name" value="MppA"/>
    <property type="match status" value="1"/>
</dbReference>
<evidence type="ECO:0000256" key="2">
    <source>
        <dbReference type="ARBA" id="ARBA00022856"/>
    </source>
</evidence>
<dbReference type="PANTHER" id="PTHR30290:SF64">
    <property type="entry name" value="ABC TRANSPORTER PERIPLASMIC BINDING PROTEIN"/>
    <property type="match status" value="1"/>
</dbReference>
<keyword evidence="3" id="KW-0813">Transport</keyword>
<dbReference type="AlphaFoldDB" id="A0AAF0AIE5"/>
<feature type="signal peptide" evidence="4">
    <location>
        <begin position="1"/>
        <end position="19"/>
    </location>
</feature>
<dbReference type="GO" id="GO:0015031">
    <property type="term" value="P:protein transport"/>
    <property type="evidence" value="ECO:0007669"/>
    <property type="project" value="UniProtKB-KW"/>
</dbReference>
<dbReference type="KEGG" id="dce:O6P33_08260"/>
<dbReference type="Proteomes" id="UP001212189">
    <property type="component" value="Chromosome"/>
</dbReference>
<sequence length="608" mass="70055">MRVFLFFLSVLLFSHQAIASVVTSHGYAQFETLKYGADFTHFDWVNPKAPKGGTVRLMAFGTFDTLNPYTLKGTSPISTADFASYGISELNEPLMVGSGNYDPSGDEAASAYGLIAESVQYNDSRSWVVFNLRKEARFHDGTPITAKDVAFSYRTLLTQGHPQYRTYLQEVARVDILNEHRIRFVFKRAGNPLLILRIGDLPVLPEHYWRDKDFNKTTFTPPLGSGPYSITEVKPGRSLVFERVKDWWGKDLPVNRGKYNFDKVIVDFYRDKHVAFEAFKVGNFDFYIEHQAKNWANNYRFPDIAKGRVIRAEIAHEIPTQTQALFINTRRAQFHDRATREALTVLFDFEWANKTLFNNAYQRANSYYPNSDFSARGKPKGAEWLLLSKWREQLPLQLFLEPFSLETTEGRGIPRETLRKALGLLADAGWKTTLNGLKNKQGQTLSLEILLVNPSLERILQAYVKSLNEIGIDARMRTVDRAQYKQRLDNFDFDLTLLTLPQTLSPGLEQWQYFHSSQAMVKGSKNYAGINSPVIDDLLEQLLKAKTYTQQRTAARALDRALLWNYYSIPNWYISHHRIAYQNRFEFVRVPPYTLGLRAWWLKPSEIP</sequence>
<dbReference type="EMBL" id="CP114976">
    <property type="protein sequence ID" value="WBE24370.1"/>
    <property type="molecule type" value="Genomic_DNA"/>
</dbReference>
<feature type="domain" description="Solute-binding protein family 5" evidence="5">
    <location>
        <begin position="113"/>
        <end position="505"/>
    </location>
</feature>
<name>A0AAF0AIE5_9GAMM</name>
<keyword evidence="7" id="KW-1185">Reference proteome</keyword>
<evidence type="ECO:0000256" key="1">
    <source>
        <dbReference type="ARBA" id="ARBA00022729"/>
    </source>
</evidence>
<dbReference type="Pfam" id="PF00496">
    <property type="entry name" value="SBP_bac_5"/>
    <property type="match status" value="1"/>
</dbReference>
<protein>
    <submittedName>
        <fullName evidence="6">Extracellular solute-binding protein</fullName>
    </submittedName>
</protein>
<dbReference type="SUPFAM" id="SSF53850">
    <property type="entry name" value="Periplasmic binding protein-like II"/>
    <property type="match status" value="1"/>
</dbReference>
<evidence type="ECO:0000259" key="5">
    <source>
        <dbReference type="Pfam" id="PF00496"/>
    </source>
</evidence>
<dbReference type="GO" id="GO:0043190">
    <property type="term" value="C:ATP-binding cassette (ABC) transporter complex"/>
    <property type="evidence" value="ECO:0007669"/>
    <property type="project" value="InterPro"/>
</dbReference>
<feature type="chain" id="PRO_5042260450" evidence="4">
    <location>
        <begin position="20"/>
        <end position="608"/>
    </location>
</feature>
<proteinExistence type="predicted"/>
<accession>A0AAF0AIE5</accession>
<reference evidence="6 7" key="1">
    <citation type="submission" date="2022-12" db="EMBL/GenBank/DDBJ databases">
        <title>Coexistence and Characterization of a Novel Tigecycline Resistance gene tet(X) variant and blaNDM-1 in a Pseudomonas caeni Isolate of Chicken Origin.</title>
        <authorList>
            <person name="Lu X."/>
            <person name="Zhang L."/>
            <person name="Li R."/>
            <person name="Wang Z."/>
        </authorList>
    </citation>
    <scope>NUCLEOTIDE SEQUENCE [LARGE SCALE GENOMIC DNA]</scope>
    <source>
        <strain evidence="6 7">CE14</strain>
    </source>
</reference>
<dbReference type="InterPro" id="IPR039424">
    <property type="entry name" value="SBP_5"/>
</dbReference>
<dbReference type="CDD" id="cd08497">
    <property type="entry name" value="MbnE-like"/>
    <property type="match status" value="1"/>
</dbReference>
<evidence type="ECO:0000256" key="3">
    <source>
        <dbReference type="ARBA" id="ARBA00022927"/>
    </source>
</evidence>
<evidence type="ECO:0000256" key="4">
    <source>
        <dbReference type="SAM" id="SignalP"/>
    </source>
</evidence>
<evidence type="ECO:0000313" key="7">
    <source>
        <dbReference type="Proteomes" id="UP001212189"/>
    </source>
</evidence>
<evidence type="ECO:0000313" key="6">
    <source>
        <dbReference type="EMBL" id="WBE24370.1"/>
    </source>
</evidence>